<sequence>MSPVTGTVSAERAGRRVEEILDRLAAGGDRQACTAAEELVRVLMDFYGAALARTVELLGRPADDASAQGHTPAPLTGLLGDELVSSLLVLHDLHPEDVPTRIARALRGVRHALESAGYDEATGVLRLRLTGSTGCGCPSTQEVARQAAVEALACFAPEVTAVELEPVTSEPALLQIGAGPPGGGSAAGRAPATAR</sequence>
<evidence type="ECO:0000256" key="1">
    <source>
        <dbReference type="SAM" id="MobiDB-lite"/>
    </source>
</evidence>
<accession>A0A2S1SMC4</accession>
<dbReference type="OrthoDB" id="9798220at2"/>
<gene>
    <name evidence="2" type="ORF">DDW44_00995</name>
</gene>
<dbReference type="Proteomes" id="UP000244900">
    <property type="component" value="Chromosome"/>
</dbReference>
<evidence type="ECO:0008006" key="4">
    <source>
        <dbReference type="Google" id="ProtNLM"/>
    </source>
</evidence>
<dbReference type="RefSeq" id="WP_108905229.1">
    <property type="nucleotide sequence ID" value="NZ_CP029188.1"/>
</dbReference>
<proteinExistence type="predicted"/>
<organism evidence="2 3">
    <name type="scientific">Streptomyces tirandamycinicus</name>
    <dbReference type="NCBI Taxonomy" id="2174846"/>
    <lineage>
        <taxon>Bacteria</taxon>
        <taxon>Bacillati</taxon>
        <taxon>Actinomycetota</taxon>
        <taxon>Actinomycetes</taxon>
        <taxon>Kitasatosporales</taxon>
        <taxon>Streptomycetaceae</taxon>
        <taxon>Streptomyces</taxon>
    </lineage>
</organism>
<keyword evidence="3" id="KW-1185">Reference proteome</keyword>
<evidence type="ECO:0000313" key="2">
    <source>
        <dbReference type="EMBL" id="AWI27506.1"/>
    </source>
</evidence>
<dbReference type="KEGG" id="stir:DDW44_00995"/>
<dbReference type="EMBL" id="CP029188">
    <property type="protein sequence ID" value="AWI27506.1"/>
    <property type="molecule type" value="Genomic_DNA"/>
</dbReference>
<dbReference type="AlphaFoldDB" id="A0A2S1SMC4"/>
<reference evidence="2 3" key="1">
    <citation type="submission" date="2018-05" db="EMBL/GenBank/DDBJ databases">
        <title>Complete genome sequence of sponge-derived Streptomyces sp. HNM0039.</title>
        <authorList>
            <person name="Huang X."/>
            <person name="Zhou S."/>
        </authorList>
    </citation>
    <scope>NUCLEOTIDE SEQUENCE [LARGE SCALE GENOMIC DNA]</scope>
    <source>
        <strain evidence="2 3">HNM0039</strain>
    </source>
</reference>
<name>A0A2S1SMC4_9ACTN</name>
<feature type="region of interest" description="Disordered" evidence="1">
    <location>
        <begin position="174"/>
        <end position="195"/>
    </location>
</feature>
<protein>
    <recommendedName>
        <fullName evidence="4">NifU family protein</fullName>
    </recommendedName>
</protein>
<evidence type="ECO:0000313" key="3">
    <source>
        <dbReference type="Proteomes" id="UP000244900"/>
    </source>
</evidence>